<evidence type="ECO:0000313" key="1">
    <source>
        <dbReference type="EMBL" id="OGJ06769.1"/>
    </source>
</evidence>
<evidence type="ECO:0000313" key="2">
    <source>
        <dbReference type="Proteomes" id="UP000179274"/>
    </source>
</evidence>
<proteinExistence type="predicted"/>
<dbReference type="Proteomes" id="UP000179274">
    <property type="component" value="Unassembled WGS sequence"/>
</dbReference>
<protein>
    <submittedName>
        <fullName evidence="1">Uncharacterized protein</fullName>
    </submittedName>
</protein>
<sequence length="103" mass="11863">MKFSHEEYTLLLTLLYLFISKENHCYEALCNDLNQLRAIYSPGDVGKRDFRPHGSIPEEMRPKKREDWKGVGEGIWGMCQRALAEEDRLAKPQPPEVPAATVM</sequence>
<dbReference type="AlphaFoldDB" id="A0A1F6YK59"/>
<comment type="caution">
    <text evidence="1">The sequence shown here is derived from an EMBL/GenBank/DDBJ whole genome shotgun (WGS) entry which is preliminary data.</text>
</comment>
<organism evidence="1 2">
    <name type="scientific">Candidatus Nomurabacteria bacterium RIFOXYA1_FULL_35_17</name>
    <dbReference type="NCBI Taxonomy" id="1801798"/>
    <lineage>
        <taxon>Bacteria</taxon>
        <taxon>Candidatus Nomuraibacteriota</taxon>
    </lineage>
</organism>
<dbReference type="EMBL" id="MFVW01000005">
    <property type="protein sequence ID" value="OGJ06769.1"/>
    <property type="molecule type" value="Genomic_DNA"/>
</dbReference>
<name>A0A1F6YK59_9BACT</name>
<reference evidence="1 2" key="1">
    <citation type="journal article" date="2016" name="Nat. Commun.">
        <title>Thousands of microbial genomes shed light on interconnected biogeochemical processes in an aquifer system.</title>
        <authorList>
            <person name="Anantharaman K."/>
            <person name="Brown C.T."/>
            <person name="Hug L.A."/>
            <person name="Sharon I."/>
            <person name="Castelle C.J."/>
            <person name="Probst A.J."/>
            <person name="Thomas B.C."/>
            <person name="Singh A."/>
            <person name="Wilkins M.J."/>
            <person name="Karaoz U."/>
            <person name="Brodie E.L."/>
            <person name="Williams K.H."/>
            <person name="Hubbard S.S."/>
            <person name="Banfield J.F."/>
        </authorList>
    </citation>
    <scope>NUCLEOTIDE SEQUENCE [LARGE SCALE GENOMIC DNA]</scope>
</reference>
<accession>A0A1F6YK59</accession>
<gene>
    <name evidence="1" type="ORF">A2192_00875</name>
</gene>